<evidence type="ECO:0000259" key="3">
    <source>
        <dbReference type="SMART" id="SM00645"/>
    </source>
</evidence>
<evidence type="ECO:0000313" key="5">
    <source>
        <dbReference type="Proteomes" id="UP001408789"/>
    </source>
</evidence>
<evidence type="ECO:0000313" key="4">
    <source>
        <dbReference type="EMBL" id="KAK9069146.1"/>
    </source>
</evidence>
<keyword evidence="2" id="KW-1015">Disulfide bond</keyword>
<proteinExistence type="inferred from homology"/>
<dbReference type="GO" id="GO:0008234">
    <property type="term" value="F:cysteine-type peptidase activity"/>
    <property type="evidence" value="ECO:0007669"/>
    <property type="project" value="InterPro"/>
</dbReference>
<comment type="caution">
    <text evidence="4">The sequence shown here is derived from an EMBL/GenBank/DDBJ whole genome shotgun (WGS) entry which is preliminary data.</text>
</comment>
<dbReference type="AlphaFoldDB" id="A0AAP0D5S6"/>
<dbReference type="EMBL" id="JBCNJP010000014">
    <property type="protein sequence ID" value="KAK9069146.1"/>
    <property type="molecule type" value="Genomic_DNA"/>
</dbReference>
<feature type="domain" description="Peptidase C1A papain C-terminal" evidence="3">
    <location>
        <begin position="5"/>
        <end position="184"/>
    </location>
</feature>
<dbReference type="PANTHER" id="PTHR12411">
    <property type="entry name" value="CYSTEINE PROTEASE FAMILY C1-RELATED"/>
    <property type="match status" value="1"/>
</dbReference>
<gene>
    <name evidence="4" type="ORF">SSX86_013262</name>
</gene>
<dbReference type="GO" id="GO:0006508">
    <property type="term" value="P:proteolysis"/>
    <property type="evidence" value="ECO:0007669"/>
    <property type="project" value="InterPro"/>
</dbReference>
<dbReference type="InterPro" id="IPR013128">
    <property type="entry name" value="Peptidase_C1A"/>
</dbReference>
<dbReference type="InterPro" id="IPR000668">
    <property type="entry name" value="Peptidase_C1A_C"/>
</dbReference>
<dbReference type="Gene3D" id="3.90.70.10">
    <property type="entry name" value="Cysteine proteinases"/>
    <property type="match status" value="1"/>
</dbReference>
<protein>
    <recommendedName>
        <fullName evidence="3">Peptidase C1A papain C-terminal domain-containing protein</fullName>
    </recommendedName>
</protein>
<evidence type="ECO:0000256" key="2">
    <source>
        <dbReference type="ARBA" id="ARBA00023157"/>
    </source>
</evidence>
<dbReference type="InterPro" id="IPR039417">
    <property type="entry name" value="Peptidase_C1A_papain-like"/>
</dbReference>
<keyword evidence="5" id="KW-1185">Reference proteome</keyword>
<accession>A0AAP0D5S6</accession>
<dbReference type="CDD" id="cd02248">
    <property type="entry name" value="Peptidase_C1A"/>
    <property type="match status" value="1"/>
</dbReference>
<dbReference type="SMART" id="SM00645">
    <property type="entry name" value="Pept_C1"/>
    <property type="match status" value="1"/>
</dbReference>
<dbReference type="SUPFAM" id="SSF54001">
    <property type="entry name" value="Cysteine proteinases"/>
    <property type="match status" value="1"/>
</dbReference>
<comment type="similarity">
    <text evidence="1">Belongs to the peptidase C1 family.</text>
</comment>
<name>A0AAP0D5S6_9ASTR</name>
<sequence>MDQDLPDTVDWRDKGAVGPVQNQGNTKTCWAFASVACVEALNYQATGVFTKLSEQQVIDGAVASKCLQGWVQRAFDFIIKNRGLATQEDYPWKGVANPLRQTQLVYGAIDDYARTYQNHELQMKRAVAKCPVTVAIDSSNPRFLHYEGGIYREPIRKNILNHMMAVVGYGSTYHGGDYWICYPLLTNLPFWVLLDAGKEPAAQSLTPNPNEFPLAL</sequence>
<dbReference type="Pfam" id="PF00112">
    <property type="entry name" value="Peptidase_C1"/>
    <property type="match status" value="1"/>
</dbReference>
<dbReference type="Proteomes" id="UP001408789">
    <property type="component" value="Unassembled WGS sequence"/>
</dbReference>
<organism evidence="4 5">
    <name type="scientific">Deinandra increscens subsp. villosa</name>
    <dbReference type="NCBI Taxonomy" id="3103831"/>
    <lineage>
        <taxon>Eukaryota</taxon>
        <taxon>Viridiplantae</taxon>
        <taxon>Streptophyta</taxon>
        <taxon>Embryophyta</taxon>
        <taxon>Tracheophyta</taxon>
        <taxon>Spermatophyta</taxon>
        <taxon>Magnoliopsida</taxon>
        <taxon>eudicotyledons</taxon>
        <taxon>Gunneridae</taxon>
        <taxon>Pentapetalae</taxon>
        <taxon>asterids</taxon>
        <taxon>campanulids</taxon>
        <taxon>Asterales</taxon>
        <taxon>Asteraceae</taxon>
        <taxon>Asteroideae</taxon>
        <taxon>Heliantheae alliance</taxon>
        <taxon>Madieae</taxon>
        <taxon>Madiinae</taxon>
        <taxon>Deinandra</taxon>
    </lineage>
</organism>
<reference evidence="4 5" key="1">
    <citation type="submission" date="2024-04" db="EMBL/GenBank/DDBJ databases">
        <title>The reference genome of an endangered Asteraceae, Deinandra increscens subsp. villosa, native to the Central Coast of California.</title>
        <authorList>
            <person name="Guilliams M."/>
            <person name="Hasenstab-Lehman K."/>
            <person name="Meyer R."/>
            <person name="Mcevoy S."/>
        </authorList>
    </citation>
    <scope>NUCLEOTIDE SEQUENCE [LARGE SCALE GENOMIC DNA]</scope>
    <source>
        <tissue evidence="4">Leaf</tissue>
    </source>
</reference>
<evidence type="ECO:0000256" key="1">
    <source>
        <dbReference type="ARBA" id="ARBA00008455"/>
    </source>
</evidence>
<dbReference type="InterPro" id="IPR038765">
    <property type="entry name" value="Papain-like_cys_pep_sf"/>
</dbReference>